<keyword evidence="5" id="KW-0235">DNA replication</keyword>
<dbReference type="Pfam" id="PF26466">
    <property type="entry name" value="DNA_primase_lrg_N"/>
    <property type="match status" value="1"/>
</dbReference>
<protein>
    <recommendedName>
        <fullName evidence="11">DNA primase large subunit C-terminal domain-containing protein</fullName>
    </recommendedName>
</protein>
<organism evidence="12">
    <name type="scientific">Percolomonas cosmopolitus</name>
    <dbReference type="NCBI Taxonomy" id="63605"/>
    <lineage>
        <taxon>Eukaryota</taxon>
        <taxon>Discoba</taxon>
        <taxon>Heterolobosea</taxon>
        <taxon>Tetramitia</taxon>
        <taxon>Eutetramitia</taxon>
        <taxon>Percolomonadidae</taxon>
        <taxon>Percolomonas</taxon>
    </lineage>
</organism>
<evidence type="ECO:0000313" key="12">
    <source>
        <dbReference type="EMBL" id="CAD9080339.1"/>
    </source>
</evidence>
<dbReference type="PANTHER" id="PTHR10537">
    <property type="entry name" value="DNA PRIMASE LARGE SUBUNIT"/>
    <property type="match status" value="1"/>
</dbReference>
<gene>
    <name evidence="12" type="ORF">PCOS0759_LOCUS3579</name>
</gene>
<keyword evidence="9" id="KW-0238">DNA-binding</keyword>
<evidence type="ECO:0000256" key="3">
    <source>
        <dbReference type="ARBA" id="ARBA00022485"/>
    </source>
</evidence>
<sequence>MPATQGQALGTRRNRSNRSKRAHVTIDAATHDLSQWDERSWQCFYKGTPRGDVTLDEFEYCSYKRLVLLRQIDQCNARGFKGNITDGHIQKSSTEIYGPHSEFKYKEDSTSHHILRLAHCKTDALRRWFVQQESTLFHHRLRTHNVASKELLKHAGVEVTECTAEEMEERKNVLLMYKVRNQPLPTIYKVRFEMVLKLVQSRDVYLERGMAFVTQNHLTTIIMQRFKTHLMEQLELLAKVWAKVEQTENDRLVPFLNRVANKSILLTNKQASSSFTDTGDEVLPDHLDMLRNESYPLCMRVLHNKLRQTHHLKHFGRMQYGLFLKGIGLSLQNALVFWSSELTQNISHQKFEQGYAYNIRHNYGKEGKGQNYSPYGCHKIITTNAEDCVCPFKHYDRAHLTKLLKSEASHLEDYQIEEMHELNAGKHYQVSCRNFFEATHPKESEWPKSLRDDDDGAPFMHPNRYYKASRQILRHTKKADIEEKDFATKEDTMDTTEE</sequence>
<accession>A0A7S1PGK7</accession>
<evidence type="ECO:0000256" key="2">
    <source>
        <dbReference type="ARBA" id="ARBA00010564"/>
    </source>
</evidence>
<dbReference type="GO" id="GO:0005658">
    <property type="term" value="C:alpha DNA polymerase:primase complex"/>
    <property type="evidence" value="ECO:0007669"/>
    <property type="project" value="TreeGrafter"/>
</dbReference>
<dbReference type="InterPro" id="IPR007238">
    <property type="entry name" value="DNA_primase_lsu_euk/arc"/>
</dbReference>
<evidence type="ECO:0000256" key="9">
    <source>
        <dbReference type="ARBA" id="ARBA00023125"/>
    </source>
</evidence>
<keyword evidence="3" id="KW-0004">4Fe-4S</keyword>
<comment type="cofactor">
    <cofactor evidence="1">
        <name>[4Fe-4S] cluster</name>
        <dbReference type="ChEBI" id="CHEBI:49883"/>
    </cofactor>
</comment>
<dbReference type="GO" id="GO:0046872">
    <property type="term" value="F:metal ion binding"/>
    <property type="evidence" value="ECO:0007669"/>
    <property type="project" value="UniProtKB-KW"/>
</dbReference>
<dbReference type="SUPFAM" id="SSF140914">
    <property type="entry name" value="PriB N-terminal domain-like"/>
    <property type="match status" value="1"/>
</dbReference>
<evidence type="ECO:0000259" key="11">
    <source>
        <dbReference type="Pfam" id="PF04104"/>
    </source>
</evidence>
<evidence type="ECO:0000256" key="4">
    <source>
        <dbReference type="ARBA" id="ARBA00022515"/>
    </source>
</evidence>
<evidence type="ECO:0000256" key="6">
    <source>
        <dbReference type="ARBA" id="ARBA00022723"/>
    </source>
</evidence>
<comment type="similarity">
    <text evidence="2">Belongs to the eukaryotic-type primase large subunit family.</text>
</comment>
<reference evidence="12" key="1">
    <citation type="submission" date="2021-01" db="EMBL/GenBank/DDBJ databases">
        <authorList>
            <person name="Corre E."/>
            <person name="Pelletier E."/>
            <person name="Niang G."/>
            <person name="Scheremetjew M."/>
            <person name="Finn R."/>
            <person name="Kale V."/>
            <person name="Holt S."/>
            <person name="Cochrane G."/>
            <person name="Meng A."/>
            <person name="Brown T."/>
            <person name="Cohen L."/>
        </authorList>
    </citation>
    <scope>NUCLEOTIDE SEQUENCE</scope>
    <source>
        <strain evidence="12">WS</strain>
    </source>
</reference>
<evidence type="ECO:0000256" key="10">
    <source>
        <dbReference type="SAM" id="MobiDB-lite"/>
    </source>
</evidence>
<keyword evidence="7" id="KW-0408">Iron</keyword>
<dbReference type="GO" id="GO:0006270">
    <property type="term" value="P:DNA replication initiation"/>
    <property type="evidence" value="ECO:0007669"/>
    <property type="project" value="TreeGrafter"/>
</dbReference>
<evidence type="ECO:0000256" key="1">
    <source>
        <dbReference type="ARBA" id="ARBA00001966"/>
    </source>
</evidence>
<evidence type="ECO:0000256" key="5">
    <source>
        <dbReference type="ARBA" id="ARBA00022705"/>
    </source>
</evidence>
<keyword evidence="4" id="KW-0639">Primosome</keyword>
<dbReference type="GO" id="GO:0003677">
    <property type="term" value="F:DNA binding"/>
    <property type="evidence" value="ECO:0007669"/>
    <property type="project" value="UniProtKB-KW"/>
</dbReference>
<feature type="region of interest" description="Disordered" evidence="10">
    <location>
        <begin position="479"/>
        <end position="498"/>
    </location>
</feature>
<feature type="region of interest" description="Disordered" evidence="10">
    <location>
        <begin position="1"/>
        <end position="21"/>
    </location>
</feature>
<dbReference type="InterPro" id="IPR016558">
    <property type="entry name" value="DNA_primase_lsu_euk"/>
</dbReference>
<feature type="compositionally biased region" description="Basic and acidic residues" evidence="10">
    <location>
        <begin position="479"/>
        <end position="492"/>
    </location>
</feature>
<dbReference type="EMBL" id="HBGD01004338">
    <property type="protein sequence ID" value="CAD9080339.1"/>
    <property type="molecule type" value="Transcribed_RNA"/>
</dbReference>
<keyword evidence="6" id="KW-0479">Metal-binding</keyword>
<dbReference type="Pfam" id="PF04104">
    <property type="entry name" value="DNA_primase_lrg"/>
    <property type="match status" value="1"/>
</dbReference>
<dbReference type="InterPro" id="IPR058560">
    <property type="entry name" value="DNA_primase_C"/>
</dbReference>
<proteinExistence type="inferred from homology"/>
<evidence type="ECO:0000256" key="8">
    <source>
        <dbReference type="ARBA" id="ARBA00023014"/>
    </source>
</evidence>
<dbReference type="AlphaFoldDB" id="A0A7S1PGK7"/>
<dbReference type="CDD" id="cd07322">
    <property type="entry name" value="PriL_PriS_Eukaryotic"/>
    <property type="match status" value="1"/>
</dbReference>
<keyword evidence="8" id="KW-0411">Iron-sulfur</keyword>
<dbReference type="Gene3D" id="1.20.930.80">
    <property type="match status" value="1"/>
</dbReference>
<dbReference type="GO" id="GO:0006269">
    <property type="term" value="P:DNA replication, synthesis of primer"/>
    <property type="evidence" value="ECO:0007669"/>
    <property type="project" value="UniProtKB-KW"/>
</dbReference>
<name>A0A7S1PGK7_9EUKA</name>
<dbReference type="GO" id="GO:0051539">
    <property type="term" value="F:4 iron, 4 sulfur cluster binding"/>
    <property type="evidence" value="ECO:0007669"/>
    <property type="project" value="UniProtKB-KW"/>
</dbReference>
<feature type="domain" description="DNA primase large subunit C-terminal" evidence="11">
    <location>
        <begin position="290"/>
        <end position="466"/>
    </location>
</feature>
<feature type="compositionally biased region" description="Basic residues" evidence="10">
    <location>
        <begin position="12"/>
        <end position="21"/>
    </location>
</feature>
<evidence type="ECO:0000256" key="7">
    <source>
        <dbReference type="ARBA" id="ARBA00023004"/>
    </source>
</evidence>
<dbReference type="PANTHER" id="PTHR10537:SF3">
    <property type="entry name" value="DNA PRIMASE LARGE SUBUNIT"/>
    <property type="match status" value="1"/>
</dbReference>